<protein>
    <submittedName>
        <fullName evidence="2">AbrB family transcriptional regulator</fullName>
    </submittedName>
    <submittedName>
        <fullName evidence="3">Putative ammonia monooxygenase</fullName>
    </submittedName>
</protein>
<dbReference type="PANTHER" id="PTHR38457">
    <property type="entry name" value="REGULATOR ABRB-RELATED"/>
    <property type="match status" value="1"/>
</dbReference>
<dbReference type="RefSeq" id="WP_003103428.1">
    <property type="nucleotide sequence ID" value="NZ_CP104046.1"/>
</dbReference>
<dbReference type="AlphaFoldDB" id="A0A854W9G4"/>
<dbReference type="NCBIfam" id="TIGR03082">
    <property type="entry name" value="Gneg_AbrB_dup"/>
    <property type="match status" value="1"/>
</dbReference>
<gene>
    <name evidence="3" type="ORF">A9Y57_00568</name>
    <name evidence="2" type="ORF">P7G31_11425</name>
</gene>
<accession>A0A854W9G4</accession>
<dbReference type="Proteomes" id="UP000217465">
    <property type="component" value="Unassembled WGS sequence"/>
</dbReference>
<keyword evidence="1" id="KW-0472">Membrane</keyword>
<dbReference type="GeneID" id="61420983"/>
<feature type="transmembrane region" description="Helical" evidence="1">
    <location>
        <begin position="142"/>
        <end position="160"/>
    </location>
</feature>
<evidence type="ECO:0000313" key="2">
    <source>
        <dbReference type="EMBL" id="MDT2732809.1"/>
    </source>
</evidence>
<dbReference type="GO" id="GO:0010468">
    <property type="term" value="P:regulation of gene expression"/>
    <property type="evidence" value="ECO:0007669"/>
    <property type="project" value="InterPro"/>
</dbReference>
<feature type="transmembrane region" description="Helical" evidence="1">
    <location>
        <begin position="28"/>
        <end position="48"/>
    </location>
</feature>
<dbReference type="InterPro" id="IPR017516">
    <property type="entry name" value="AbrB_dup"/>
</dbReference>
<dbReference type="EMBL" id="NSGR01000005">
    <property type="protein sequence ID" value="PCH13168.1"/>
    <property type="molecule type" value="Genomic_DNA"/>
</dbReference>
<sequence>MVIVFYTVTVGLLGGMIAKKLTIPAPFMIGSMLAVALLSVTTGQMGTVHSMKLFAQIISGAYIGQNVSKEDFLNLPKLGKAIAGLMTLFTLNMLVLGTILIVFFKMDAVTAFLSCLPGGIVDVSLMAIDMGAKADTVATMQTVRLVGILLILPNWVGFITNRFAPELRQIPRQQNESIKEVKELSLRKQNRLTNDLLILVISTIGGLIGEWSGLPVGALIISLLFSSALKVKRDTKQLHPYIRYIAQICAGSLIGCNFTHESFLQMIHLIIPIILLLSSYMIINGVFGYIMYKRGFLDIQSALFASSPAGATDISLLAGELGGDMPKIAGIQISRTLYTVIIMPLIIKLITLFI</sequence>
<dbReference type="InterPro" id="IPR007820">
    <property type="entry name" value="AbrB_fam"/>
</dbReference>
<keyword evidence="3" id="KW-0503">Monooxygenase</keyword>
<keyword evidence="3" id="KW-0560">Oxidoreductase</keyword>
<dbReference type="EMBL" id="JARQAG010000039">
    <property type="protein sequence ID" value="MDT2732809.1"/>
    <property type="molecule type" value="Genomic_DNA"/>
</dbReference>
<evidence type="ECO:0000313" key="3">
    <source>
        <dbReference type="EMBL" id="PCH13168.1"/>
    </source>
</evidence>
<dbReference type="Proteomes" id="UP001180515">
    <property type="component" value="Unassembled WGS sequence"/>
</dbReference>
<feature type="transmembrane region" description="Helical" evidence="1">
    <location>
        <begin position="336"/>
        <end position="353"/>
    </location>
</feature>
<feature type="transmembrane region" description="Helical" evidence="1">
    <location>
        <begin position="110"/>
        <end position="130"/>
    </location>
</feature>
<feature type="transmembrane region" description="Helical" evidence="1">
    <location>
        <begin position="82"/>
        <end position="104"/>
    </location>
</feature>
<dbReference type="GO" id="GO:0004497">
    <property type="term" value="F:monooxygenase activity"/>
    <property type="evidence" value="ECO:0007669"/>
    <property type="project" value="UniProtKB-KW"/>
</dbReference>
<feature type="transmembrane region" description="Helical" evidence="1">
    <location>
        <begin position="241"/>
        <end position="260"/>
    </location>
</feature>
<proteinExistence type="predicted"/>
<evidence type="ECO:0000256" key="1">
    <source>
        <dbReference type="SAM" id="Phobius"/>
    </source>
</evidence>
<dbReference type="PANTHER" id="PTHR38457:SF1">
    <property type="entry name" value="REGULATOR ABRB-RELATED"/>
    <property type="match status" value="1"/>
</dbReference>
<name>A0A854W9G4_9STRE</name>
<reference evidence="3 4" key="1">
    <citation type="submission" date="2016-06" db="EMBL/GenBank/DDBJ databases">
        <authorList>
            <person name="Haines A.N."/>
            <person name="Council K.R."/>
        </authorList>
    </citation>
    <scope>NUCLEOTIDE SEQUENCE [LARGE SCALE GENOMIC DNA]</scope>
    <source>
        <strain evidence="3 4">SP158-29</strain>
    </source>
</reference>
<organism evidence="3 4">
    <name type="scientific">Streptococcus parauberis</name>
    <dbReference type="NCBI Taxonomy" id="1348"/>
    <lineage>
        <taxon>Bacteria</taxon>
        <taxon>Bacillati</taxon>
        <taxon>Bacillota</taxon>
        <taxon>Bacilli</taxon>
        <taxon>Lactobacillales</taxon>
        <taxon>Streptococcaceae</taxon>
        <taxon>Streptococcus</taxon>
    </lineage>
</organism>
<reference evidence="2" key="2">
    <citation type="submission" date="2023-03" db="EMBL/GenBank/DDBJ databases">
        <authorList>
            <person name="Shen W."/>
            <person name="Cai J."/>
        </authorList>
    </citation>
    <scope>NUCLEOTIDE SEQUENCE</scope>
    <source>
        <strain evidence="2">P82-2</strain>
    </source>
</reference>
<comment type="caution">
    <text evidence="3">The sequence shown here is derived from an EMBL/GenBank/DDBJ whole genome shotgun (WGS) entry which is preliminary data.</text>
</comment>
<feature type="transmembrane region" description="Helical" evidence="1">
    <location>
        <begin position="196"/>
        <end position="229"/>
    </location>
</feature>
<evidence type="ECO:0000313" key="4">
    <source>
        <dbReference type="Proteomes" id="UP000217465"/>
    </source>
</evidence>
<keyword evidence="1" id="KW-1133">Transmembrane helix</keyword>
<dbReference type="PIRSF" id="PIRSF038991">
    <property type="entry name" value="Protein_AbrB"/>
    <property type="match status" value="1"/>
</dbReference>
<dbReference type="GO" id="GO:0016020">
    <property type="term" value="C:membrane"/>
    <property type="evidence" value="ECO:0007669"/>
    <property type="project" value="InterPro"/>
</dbReference>
<feature type="transmembrane region" description="Helical" evidence="1">
    <location>
        <begin position="266"/>
        <end position="292"/>
    </location>
</feature>
<dbReference type="Pfam" id="PF05145">
    <property type="entry name" value="AbrB"/>
    <property type="match status" value="2"/>
</dbReference>
<keyword evidence="1" id="KW-0812">Transmembrane</keyword>